<dbReference type="EMBL" id="JACHIF010000002">
    <property type="protein sequence ID" value="MBB5036905.1"/>
    <property type="molecule type" value="Genomic_DNA"/>
</dbReference>
<evidence type="ECO:0000313" key="3">
    <source>
        <dbReference type="Proteomes" id="UP000534294"/>
    </source>
</evidence>
<dbReference type="Pfam" id="PF02405">
    <property type="entry name" value="MlaE"/>
    <property type="match status" value="1"/>
</dbReference>
<evidence type="ECO:0000256" key="1">
    <source>
        <dbReference type="SAM" id="Phobius"/>
    </source>
</evidence>
<sequence length="258" mass="27402">MVRALGSHTLALVHGLGDFALFTLKSFQSVFSARRLFRRVLRGVFEQGVRCLPVILIVGLFTGLVLGLQGYYVLNRFGSESLLGALVSLSLVRELGPVLAALMLVGQAGSALAAELGIQRNTEQVAALDTMGVNSLGYLISPRLLAALIVYPMQTALFVTIGLFGGSLSGTWLLGLESGVYWSSVERAVQMQDVTECLLKAGTFGLLTIALCAYHGFNAHRCRSATGARAVSASTTRAVVQSSITVLAADYVITSFLI</sequence>
<comment type="caution">
    <text evidence="2">The sequence shown here is derived from an EMBL/GenBank/DDBJ whole genome shotgun (WGS) entry which is preliminary data.</text>
</comment>
<feature type="transmembrane region" description="Helical" evidence="1">
    <location>
        <begin position="126"/>
        <end position="150"/>
    </location>
</feature>
<keyword evidence="1" id="KW-0812">Transmembrane</keyword>
<feature type="transmembrane region" description="Helical" evidence="1">
    <location>
        <begin position="94"/>
        <end position="114"/>
    </location>
</feature>
<organism evidence="2 3">
    <name type="scientific">Prosthecobacter dejongeii</name>
    <dbReference type="NCBI Taxonomy" id="48465"/>
    <lineage>
        <taxon>Bacteria</taxon>
        <taxon>Pseudomonadati</taxon>
        <taxon>Verrucomicrobiota</taxon>
        <taxon>Verrucomicrobiia</taxon>
        <taxon>Verrucomicrobiales</taxon>
        <taxon>Verrucomicrobiaceae</taxon>
        <taxon>Prosthecobacter</taxon>
    </lineage>
</organism>
<dbReference type="Proteomes" id="UP000534294">
    <property type="component" value="Unassembled WGS sequence"/>
</dbReference>
<keyword evidence="1" id="KW-1133">Transmembrane helix</keyword>
<dbReference type="PANTHER" id="PTHR30188">
    <property type="entry name" value="ABC TRANSPORTER PERMEASE PROTEIN-RELATED"/>
    <property type="match status" value="1"/>
</dbReference>
<dbReference type="PANTHER" id="PTHR30188:SF4">
    <property type="entry name" value="PROTEIN TRIGALACTOSYLDIACYLGLYCEROL 1, CHLOROPLASTIC"/>
    <property type="match status" value="1"/>
</dbReference>
<reference evidence="2 3" key="1">
    <citation type="submission" date="2020-08" db="EMBL/GenBank/DDBJ databases">
        <title>Genomic Encyclopedia of Type Strains, Phase IV (KMG-IV): sequencing the most valuable type-strain genomes for metagenomic binning, comparative biology and taxonomic classification.</title>
        <authorList>
            <person name="Goeker M."/>
        </authorList>
    </citation>
    <scope>NUCLEOTIDE SEQUENCE [LARGE SCALE GENOMIC DNA]</scope>
    <source>
        <strain evidence="2 3">DSM 12251</strain>
    </source>
</reference>
<feature type="transmembrane region" description="Helical" evidence="1">
    <location>
        <begin position="52"/>
        <end position="74"/>
    </location>
</feature>
<dbReference type="InterPro" id="IPR030802">
    <property type="entry name" value="Permease_MalE"/>
</dbReference>
<dbReference type="AlphaFoldDB" id="A0A7W8DP93"/>
<dbReference type="GO" id="GO:0043190">
    <property type="term" value="C:ATP-binding cassette (ABC) transporter complex"/>
    <property type="evidence" value="ECO:0007669"/>
    <property type="project" value="InterPro"/>
</dbReference>
<keyword evidence="3" id="KW-1185">Reference proteome</keyword>
<dbReference type="RefSeq" id="WP_184206276.1">
    <property type="nucleotide sequence ID" value="NZ_JACHIF010000002.1"/>
</dbReference>
<accession>A0A7W8DP93</accession>
<feature type="transmembrane region" description="Helical" evidence="1">
    <location>
        <begin position="12"/>
        <end position="31"/>
    </location>
</feature>
<gene>
    <name evidence="2" type="ORF">HNQ64_001147</name>
</gene>
<name>A0A7W8DP93_9BACT</name>
<protein>
    <submittedName>
        <fullName evidence="2">Phospholipid/cholesterol/gamma-HCH transport system permease protein</fullName>
    </submittedName>
</protein>
<dbReference type="GO" id="GO:0005548">
    <property type="term" value="F:phospholipid transporter activity"/>
    <property type="evidence" value="ECO:0007669"/>
    <property type="project" value="TreeGrafter"/>
</dbReference>
<proteinExistence type="predicted"/>
<keyword evidence="1" id="KW-0472">Membrane</keyword>
<evidence type="ECO:0000313" key="2">
    <source>
        <dbReference type="EMBL" id="MBB5036905.1"/>
    </source>
</evidence>
<feature type="transmembrane region" description="Helical" evidence="1">
    <location>
        <begin position="156"/>
        <end position="176"/>
    </location>
</feature>
<feature type="transmembrane region" description="Helical" evidence="1">
    <location>
        <begin position="197"/>
        <end position="217"/>
    </location>
</feature>